<comment type="caution">
    <text evidence="6">The sequence shown here is derived from an EMBL/GenBank/DDBJ whole genome shotgun (WGS) entry which is preliminary data.</text>
</comment>
<dbReference type="AlphaFoldDB" id="A0A9X6X3U8"/>
<evidence type="ECO:0000256" key="2">
    <source>
        <dbReference type="ARBA" id="ARBA00022525"/>
    </source>
</evidence>
<keyword evidence="2" id="KW-0964">Secreted</keyword>
<proteinExistence type="predicted"/>
<gene>
    <name evidence="6" type="ORF">COI98_03980</name>
</gene>
<sequence>MINKNKFVYKILSVTSLVSMLAVMAPSFSINTYAINEHHMEEKKSKEEVDKEKNKEEKIENAKSQEELMQKVIRNIVKPDVRGETEENVQKTQELLKKLPHEVLELYDNVGGEVHITDKKLTQHEELNNSSYKDMSVINSEEKGVSLNEHFVFAKGGREPSLIIHAEDYASHTASKEVYYELGKSLIRDTFPLNQEELVSPEFIKAINMVNQQREGNKLSGKPDEDGRDLIFGKELKKNLKYGQTIDTDFIIRHLSEFQHVFAKTFAHYFEPYYKKALKSYAPAMFDYMEEMNQTRFKEMYDNIKEKNKNVLDFKWYTRKAESWGLQTFKEWKENLTTSEKDIVKGYTGSKYDPINEHLRKYEGKLGKEGKEKVENQIKDLDAALKKSKIPQNVNVYRRVSELQFGKEYEDYNLRQGGIINKEKVAKLEGKFRGQTFNQHSYMSTSLVQDPHQSYSNDRYPILLEITIPEGTQGAYIGDMSEYPGQYEMLINRGYTFKYEKFSIVKPTRAEDKGKEYLKVNLSLDLENQ</sequence>
<dbReference type="PROSITE" id="PS51996">
    <property type="entry name" value="TR_MART"/>
    <property type="match status" value="1"/>
</dbReference>
<feature type="region of interest" description="Disordered" evidence="3">
    <location>
        <begin position="41"/>
        <end position="60"/>
    </location>
</feature>
<organism evidence="6 7">
    <name type="scientific">Bacillus cereus</name>
    <dbReference type="NCBI Taxonomy" id="1396"/>
    <lineage>
        <taxon>Bacteria</taxon>
        <taxon>Bacillati</taxon>
        <taxon>Bacillota</taxon>
        <taxon>Bacilli</taxon>
        <taxon>Bacillales</taxon>
        <taxon>Bacillaceae</taxon>
        <taxon>Bacillus</taxon>
        <taxon>Bacillus cereus group</taxon>
    </lineage>
</organism>
<dbReference type="SUPFAM" id="SSF55486">
    <property type="entry name" value="Metalloproteases ('zincins'), catalytic domain"/>
    <property type="match status" value="1"/>
</dbReference>
<dbReference type="GO" id="GO:0046872">
    <property type="term" value="F:metal ion binding"/>
    <property type="evidence" value="ECO:0007669"/>
    <property type="project" value="InterPro"/>
</dbReference>
<dbReference type="GO" id="GO:0005576">
    <property type="term" value="C:extracellular region"/>
    <property type="evidence" value="ECO:0007669"/>
    <property type="project" value="UniProtKB-SubCell"/>
</dbReference>
<evidence type="ECO:0000313" key="6">
    <source>
        <dbReference type="EMBL" id="PFK26118.1"/>
    </source>
</evidence>
<feature type="signal peptide" evidence="4">
    <location>
        <begin position="1"/>
        <end position="25"/>
    </location>
</feature>
<dbReference type="PRINTS" id="PR01392">
    <property type="entry name" value="ANTHRAXTOXNA"/>
</dbReference>
<dbReference type="Gene3D" id="3.90.176.10">
    <property type="entry name" value="Toxin ADP-ribosyltransferase, Chain A, domain 1"/>
    <property type="match status" value="1"/>
</dbReference>
<dbReference type="CDD" id="cd20185">
    <property type="entry name" value="M34_PABD"/>
    <property type="match status" value="1"/>
</dbReference>
<reference evidence="6 7" key="1">
    <citation type="submission" date="2017-09" db="EMBL/GenBank/DDBJ databases">
        <title>Large-scale bioinformatics analysis of Bacillus genomes uncovers conserved roles of natural products in bacterial physiology.</title>
        <authorList>
            <consortium name="Agbiome Team Llc"/>
            <person name="Bleich R.M."/>
            <person name="Grubbs K.J."/>
            <person name="Santa Maria K.C."/>
            <person name="Allen S.E."/>
            <person name="Farag S."/>
            <person name="Shank E.A."/>
            <person name="Bowers A."/>
        </authorList>
    </citation>
    <scope>NUCLEOTIDE SEQUENCE [LARGE SCALE GENOMIC DNA]</scope>
    <source>
        <strain evidence="6 7">AFS083741</strain>
    </source>
</reference>
<evidence type="ECO:0000256" key="1">
    <source>
        <dbReference type="ARBA" id="ARBA00004613"/>
    </source>
</evidence>
<evidence type="ECO:0000313" key="7">
    <source>
        <dbReference type="Proteomes" id="UP000224413"/>
    </source>
</evidence>
<feature type="chain" id="PRO_5040967100" description="ATLF-like domain-containing protein" evidence="4">
    <location>
        <begin position="26"/>
        <end position="529"/>
    </location>
</feature>
<dbReference type="InterPro" id="IPR024079">
    <property type="entry name" value="MetalloPept_cat_dom_sf"/>
</dbReference>
<dbReference type="PROSITE" id="PS51995">
    <property type="entry name" value="ATLF"/>
    <property type="match status" value="1"/>
</dbReference>
<dbReference type="Proteomes" id="UP000224413">
    <property type="component" value="Unassembled WGS sequence"/>
</dbReference>
<feature type="domain" description="ATLF-like" evidence="5">
    <location>
        <begin position="66"/>
        <end position="294"/>
    </location>
</feature>
<evidence type="ECO:0000256" key="3">
    <source>
        <dbReference type="SAM" id="MobiDB-lite"/>
    </source>
</evidence>
<dbReference type="Pfam" id="PF03496">
    <property type="entry name" value="ADPrib_exo_Tox"/>
    <property type="match status" value="1"/>
</dbReference>
<dbReference type="Pfam" id="PF07737">
    <property type="entry name" value="ATLF"/>
    <property type="match status" value="1"/>
</dbReference>
<dbReference type="SUPFAM" id="SSF56399">
    <property type="entry name" value="ADP-ribosylation"/>
    <property type="match status" value="1"/>
</dbReference>
<comment type="subcellular location">
    <subcellularLocation>
        <location evidence="1">Secreted</location>
    </subcellularLocation>
</comment>
<dbReference type="InterPro" id="IPR003541">
    <property type="entry name" value="Anthrax_toxin_lethal/edema"/>
</dbReference>
<dbReference type="InterPro" id="IPR047568">
    <property type="entry name" value="ATLF-like_dom"/>
</dbReference>
<dbReference type="GO" id="GO:0008237">
    <property type="term" value="F:metallopeptidase activity"/>
    <property type="evidence" value="ECO:0007669"/>
    <property type="project" value="InterPro"/>
</dbReference>
<dbReference type="RefSeq" id="WP_098582827.1">
    <property type="nucleotide sequence ID" value="NZ_NUWJ01000045.1"/>
</dbReference>
<accession>A0A9X6X3U8</accession>
<evidence type="ECO:0000259" key="5">
    <source>
        <dbReference type="PROSITE" id="PS51995"/>
    </source>
</evidence>
<keyword evidence="4" id="KW-0732">Signal</keyword>
<name>A0A9X6X3U8_BACCE</name>
<evidence type="ECO:0000256" key="4">
    <source>
        <dbReference type="SAM" id="SignalP"/>
    </source>
</evidence>
<dbReference type="InterPro" id="IPR014781">
    <property type="entry name" value="Anthrax_toxin_lethal/edema_N/C"/>
</dbReference>
<dbReference type="EMBL" id="NUWJ01000045">
    <property type="protein sequence ID" value="PFK26118.1"/>
    <property type="molecule type" value="Genomic_DNA"/>
</dbReference>
<protein>
    <recommendedName>
        <fullName evidence="5">ATLF-like domain-containing protein</fullName>
    </recommendedName>
</protein>
<dbReference type="InterPro" id="IPR003540">
    <property type="entry name" value="ADP-ribosyltransferase"/>
</dbReference>
<dbReference type="Gene3D" id="3.40.390.10">
    <property type="entry name" value="Collagenase (Catalytic Domain)"/>
    <property type="match status" value="1"/>
</dbReference>
<dbReference type="NCBIfam" id="NF040688">
    <property type="entry name" value="ADPRT_certhrax"/>
    <property type="match status" value="1"/>
</dbReference>